<dbReference type="Proteomes" id="UP000325302">
    <property type="component" value="Unassembled WGS sequence"/>
</dbReference>
<feature type="domain" description="AB hydrolase-1" evidence="2">
    <location>
        <begin position="17"/>
        <end position="245"/>
    </location>
</feature>
<dbReference type="AlphaFoldDB" id="A0A5A9W2V0"/>
<protein>
    <submittedName>
        <fullName evidence="3">Alpha/beta fold hydrolase</fullName>
    </submittedName>
</protein>
<dbReference type="PRINTS" id="PR00111">
    <property type="entry name" value="ABHYDROLASE"/>
</dbReference>
<keyword evidence="4" id="KW-1185">Reference proteome</keyword>
<name>A0A5A9W2V0_9GAMM</name>
<dbReference type="EMBL" id="SMRS01000008">
    <property type="protein sequence ID" value="KAA0873881.1"/>
    <property type="molecule type" value="Genomic_DNA"/>
</dbReference>
<dbReference type="Pfam" id="PF00561">
    <property type="entry name" value="Abhydrolase_1"/>
    <property type="match status" value="1"/>
</dbReference>
<dbReference type="RefSeq" id="WP_149391534.1">
    <property type="nucleotide sequence ID" value="NZ_SMRS01000008.1"/>
</dbReference>
<dbReference type="OrthoDB" id="9808398at2"/>
<accession>A0A5A9W2V0</accession>
<dbReference type="InterPro" id="IPR000073">
    <property type="entry name" value="AB_hydrolase_1"/>
</dbReference>
<sequence length="261" mass="29056">MLLNFQRKSPDLSVQAPSLIILHGLLGSLENWGAISTALANQFDVITADLRNHGRSGHSTTMNYQAMAEDVLELMDHLELSSAHLLGHSMGGKVAMQLAHQAPERIQRLILVDIAPVAYPAQHENVFAGLSAINLSQLQSRQEADLQLQAFVPEAGVRAFLLKNLAREGKEFFWRMNLEALKNHYTEIAAAPAGPWEFPQPTLFIKGECSDYLIPEYQAEILRRFSHASFKVIAGAGHWPHAEKPQVFLGLVERFLKAYQA</sequence>
<gene>
    <name evidence="3" type="ORF">E1H14_11025</name>
</gene>
<dbReference type="SUPFAM" id="SSF53474">
    <property type="entry name" value="alpha/beta-Hydrolases"/>
    <property type="match status" value="1"/>
</dbReference>
<proteinExistence type="predicted"/>
<dbReference type="InterPro" id="IPR029058">
    <property type="entry name" value="AB_hydrolase_fold"/>
</dbReference>
<keyword evidence="1 3" id="KW-0378">Hydrolase</keyword>
<evidence type="ECO:0000256" key="1">
    <source>
        <dbReference type="ARBA" id="ARBA00022801"/>
    </source>
</evidence>
<dbReference type="GO" id="GO:0016787">
    <property type="term" value="F:hydrolase activity"/>
    <property type="evidence" value="ECO:0007669"/>
    <property type="project" value="UniProtKB-KW"/>
</dbReference>
<reference evidence="3 4" key="1">
    <citation type="submission" date="2019-03" db="EMBL/GenBank/DDBJ databases">
        <title>Nitrincola sp. nov. isolated from an Indian soda lake.</title>
        <authorList>
            <person name="Joshi A."/>
            <person name="Thite S.V."/>
            <person name="Joseph N."/>
            <person name="Dhotre D."/>
            <person name="Moorthy M."/>
            <person name="Shouche Y.S."/>
        </authorList>
    </citation>
    <scope>NUCLEOTIDE SEQUENCE [LARGE SCALE GENOMIC DNA]</scope>
    <source>
        <strain evidence="3 4">MEB193</strain>
    </source>
</reference>
<organism evidence="3 4">
    <name type="scientific">Nitrincola tapanii</name>
    <dbReference type="NCBI Taxonomy" id="1708751"/>
    <lineage>
        <taxon>Bacteria</taxon>
        <taxon>Pseudomonadati</taxon>
        <taxon>Pseudomonadota</taxon>
        <taxon>Gammaproteobacteria</taxon>
        <taxon>Oceanospirillales</taxon>
        <taxon>Oceanospirillaceae</taxon>
        <taxon>Nitrincola</taxon>
    </lineage>
</organism>
<evidence type="ECO:0000313" key="3">
    <source>
        <dbReference type="EMBL" id="KAA0873881.1"/>
    </source>
</evidence>
<evidence type="ECO:0000259" key="2">
    <source>
        <dbReference type="Pfam" id="PF00561"/>
    </source>
</evidence>
<dbReference type="PANTHER" id="PTHR46118">
    <property type="entry name" value="PROTEIN ABHD11"/>
    <property type="match status" value="1"/>
</dbReference>
<evidence type="ECO:0000313" key="4">
    <source>
        <dbReference type="Proteomes" id="UP000325302"/>
    </source>
</evidence>
<comment type="caution">
    <text evidence="3">The sequence shown here is derived from an EMBL/GenBank/DDBJ whole genome shotgun (WGS) entry which is preliminary data.</text>
</comment>
<dbReference type="PANTHER" id="PTHR46118:SF4">
    <property type="entry name" value="PROTEIN ABHD11"/>
    <property type="match status" value="1"/>
</dbReference>
<dbReference type="Gene3D" id="3.40.50.1820">
    <property type="entry name" value="alpha/beta hydrolase"/>
    <property type="match status" value="1"/>
</dbReference>